<sequence>MKKFYYLITGGLLLLILALVIVSPVVTTEAAVKKAPPKPTLSQIIAEVSKTFFKNSEMKKEPSKYGGSVPYSHLEESPYLKTLWEGYPFSKDYNEDRGHYYTLEDVKSTKRLSPATPMTCMTCKSSDVPAAMKKYGDAYYTLPMLVYQDEFKHSIGCSDCHDLKTFKLVVTRPAFIEAMKRRGIDVTKASQSQMRTYVCGQCHVEYFFDPQNGKKLTFPWDKGFDPENIYQYYEERAFSDWTNPSTFVKELKAQHPEFEMFQGSTHQKAGATCPDCHMPKKTVKSGNLTFTVASHQWTSPLKDMSACKKCHTKDAKFLMDRVFYIQDRVKAAIDRAGEANAETLNTIKSVAAGTYDPAILAEAQKLQRESQWYWDYVAAENSTGFHNPAKAFATLNKSIELAYQAKIKALEAKK</sequence>
<evidence type="ECO:0000256" key="9">
    <source>
        <dbReference type="ARBA" id="ARBA00023004"/>
    </source>
</evidence>
<evidence type="ECO:0000256" key="2">
    <source>
        <dbReference type="ARBA" id="ARBA00009288"/>
    </source>
</evidence>
<dbReference type="Proteomes" id="UP000187485">
    <property type="component" value="Unassembled WGS sequence"/>
</dbReference>
<evidence type="ECO:0000313" key="12">
    <source>
        <dbReference type="Proteomes" id="UP000187485"/>
    </source>
</evidence>
<dbReference type="CDD" id="cd00548">
    <property type="entry name" value="NrfA-like"/>
    <property type="match status" value="1"/>
</dbReference>
<dbReference type="PANTHER" id="PTHR30633:SF0">
    <property type="entry name" value="CYTOCHROME C-552"/>
    <property type="match status" value="1"/>
</dbReference>
<name>A0A1L8CTL2_9THEO</name>
<evidence type="ECO:0000256" key="5">
    <source>
        <dbReference type="ARBA" id="ARBA00022723"/>
    </source>
</evidence>
<dbReference type="GO" id="GO:0042279">
    <property type="term" value="F:nitrite reductase (cytochrome, ammonia-forming) activity"/>
    <property type="evidence" value="ECO:0007669"/>
    <property type="project" value="UniProtKB-EC"/>
</dbReference>
<dbReference type="InterPro" id="IPR036280">
    <property type="entry name" value="Multihaem_cyt_sf"/>
</dbReference>
<dbReference type="AlphaFoldDB" id="A0A1L8CTL2"/>
<evidence type="ECO:0000256" key="1">
    <source>
        <dbReference type="ARBA" id="ARBA00004196"/>
    </source>
</evidence>
<evidence type="ECO:0000256" key="8">
    <source>
        <dbReference type="ARBA" id="ARBA00023002"/>
    </source>
</evidence>
<comment type="similarity">
    <text evidence="2">Belongs to the cytochrome c-552 family.</text>
</comment>
<dbReference type="InterPro" id="IPR003321">
    <property type="entry name" value="Cyt_c552"/>
</dbReference>
<comment type="caution">
    <text evidence="11">The sequence shown here is derived from an EMBL/GenBank/DDBJ whole genome shotgun (WGS) entry which is preliminary data.</text>
</comment>
<dbReference type="EC" id="1.7.2.2" evidence="3"/>
<evidence type="ECO:0000256" key="6">
    <source>
        <dbReference type="ARBA" id="ARBA00022729"/>
    </source>
</evidence>
<comment type="subcellular location">
    <subcellularLocation>
        <location evidence="1">Cell envelope</location>
    </subcellularLocation>
</comment>
<protein>
    <recommendedName>
        <fullName evidence="3">nitrite reductase (cytochrome; ammonia-forming)</fullName>
        <ecNumber evidence="3">1.7.2.2</ecNumber>
    </recommendedName>
</protein>
<evidence type="ECO:0000256" key="10">
    <source>
        <dbReference type="ARBA" id="ARBA00049131"/>
    </source>
</evidence>
<reference evidence="12" key="1">
    <citation type="submission" date="2016-12" db="EMBL/GenBank/DDBJ databases">
        <title>Draft Genome Sequences od Carboxydothermus pertinax and islandicus, Hydrogenogenic Carboxydotrophic Bacteria.</title>
        <authorList>
            <person name="Fukuyama Y."/>
            <person name="Ohmae K."/>
            <person name="Yoneda Y."/>
            <person name="Yoshida T."/>
            <person name="Sako Y."/>
        </authorList>
    </citation>
    <scope>NUCLEOTIDE SEQUENCE [LARGE SCALE GENOMIC DNA]</scope>
    <source>
        <strain evidence="12">Ug1</strain>
    </source>
</reference>
<dbReference type="GO" id="GO:0020037">
    <property type="term" value="F:heme binding"/>
    <property type="evidence" value="ECO:0007669"/>
    <property type="project" value="TreeGrafter"/>
</dbReference>
<dbReference type="SUPFAM" id="SSF48695">
    <property type="entry name" value="Multiheme cytochromes"/>
    <property type="match status" value="1"/>
</dbReference>
<dbReference type="PANTHER" id="PTHR30633">
    <property type="entry name" value="CYTOCHROME C-552 RESPIRATORY NITRITE REDUCTASE"/>
    <property type="match status" value="1"/>
</dbReference>
<keyword evidence="7" id="KW-0106">Calcium</keyword>
<dbReference type="Gene3D" id="1.10.1130.10">
    <property type="entry name" value="Flavocytochrome C3, Chain A"/>
    <property type="match status" value="1"/>
</dbReference>
<evidence type="ECO:0000256" key="4">
    <source>
        <dbReference type="ARBA" id="ARBA00022617"/>
    </source>
</evidence>
<dbReference type="GO" id="GO:0019645">
    <property type="term" value="P:anaerobic electron transport chain"/>
    <property type="evidence" value="ECO:0007669"/>
    <property type="project" value="TreeGrafter"/>
</dbReference>
<gene>
    <name evidence="11" type="ORF">cpu_07680</name>
</gene>
<dbReference type="STRING" id="870242.cpu_07680"/>
<comment type="catalytic activity">
    <reaction evidence="10">
        <text>6 Fe(III)-[cytochrome c] + NH4(+) + 2 H2O = 6 Fe(II)-[cytochrome c] + nitrite + 8 H(+)</text>
        <dbReference type="Rhea" id="RHEA:13089"/>
        <dbReference type="Rhea" id="RHEA-COMP:10350"/>
        <dbReference type="Rhea" id="RHEA-COMP:14399"/>
        <dbReference type="ChEBI" id="CHEBI:15377"/>
        <dbReference type="ChEBI" id="CHEBI:15378"/>
        <dbReference type="ChEBI" id="CHEBI:16301"/>
        <dbReference type="ChEBI" id="CHEBI:28938"/>
        <dbReference type="ChEBI" id="CHEBI:29033"/>
        <dbReference type="ChEBI" id="CHEBI:29034"/>
        <dbReference type="EC" id="1.7.2.2"/>
    </reaction>
</comment>
<keyword evidence="9" id="KW-0408">Iron</keyword>
<keyword evidence="12" id="KW-1185">Reference proteome</keyword>
<dbReference type="PIRSF" id="PIRSF000243">
    <property type="entry name" value="Cyt_c552"/>
    <property type="match status" value="1"/>
</dbReference>
<dbReference type="Pfam" id="PF02335">
    <property type="entry name" value="Cytochrom_C552"/>
    <property type="match status" value="1"/>
</dbReference>
<evidence type="ECO:0000256" key="7">
    <source>
        <dbReference type="ARBA" id="ARBA00022837"/>
    </source>
</evidence>
<keyword evidence="6" id="KW-0732">Signal</keyword>
<dbReference type="GO" id="GO:0030288">
    <property type="term" value="C:outer membrane-bounded periplasmic space"/>
    <property type="evidence" value="ECO:0007669"/>
    <property type="project" value="TreeGrafter"/>
</dbReference>
<organism evidence="11 12">
    <name type="scientific">Carboxydothermus pertinax</name>
    <dbReference type="NCBI Taxonomy" id="870242"/>
    <lineage>
        <taxon>Bacteria</taxon>
        <taxon>Bacillati</taxon>
        <taxon>Bacillota</taxon>
        <taxon>Clostridia</taxon>
        <taxon>Thermoanaerobacterales</taxon>
        <taxon>Thermoanaerobacteraceae</taxon>
        <taxon>Carboxydothermus</taxon>
    </lineage>
</organism>
<dbReference type="EMBL" id="BDJK01000010">
    <property type="protein sequence ID" value="GAV22258.1"/>
    <property type="molecule type" value="Genomic_DNA"/>
</dbReference>
<keyword evidence="4" id="KW-0349">Heme</keyword>
<accession>A0A1L8CTL2</accession>
<evidence type="ECO:0000256" key="3">
    <source>
        <dbReference type="ARBA" id="ARBA00011887"/>
    </source>
</evidence>
<dbReference type="Gene3D" id="1.20.140.10">
    <property type="entry name" value="Butyryl-CoA Dehydrogenase, subunit A, domain 3"/>
    <property type="match status" value="1"/>
</dbReference>
<dbReference type="GO" id="GO:0046872">
    <property type="term" value="F:metal ion binding"/>
    <property type="evidence" value="ECO:0007669"/>
    <property type="project" value="UniProtKB-KW"/>
</dbReference>
<dbReference type="RefSeq" id="WP_075858747.1">
    <property type="nucleotide sequence ID" value="NZ_BDJK01000010.1"/>
</dbReference>
<keyword evidence="5" id="KW-0479">Metal-binding</keyword>
<proteinExistence type="inferred from homology"/>
<dbReference type="OrthoDB" id="9780421at2"/>
<evidence type="ECO:0000313" key="11">
    <source>
        <dbReference type="EMBL" id="GAV22258.1"/>
    </source>
</evidence>
<keyword evidence="8" id="KW-0560">Oxidoreductase</keyword>